<sequence>LNVADRRWEKLRAVLVAMKNQPFDVETCLKSSSSELLNSLQEKITATNEKIAIQGELLYLQDALKQKESELQKAEAERDSALAYIRHLKVNLSDTGKETMKLYQHGIETLKASSVSKENVIDIVATLIKELDEQKSYLDCLMTVVLMRAPWMLDEVDRMELPKNQELSSPGDDLDDDDDYQFEDSDSEVWC</sequence>
<feature type="region of interest" description="Disordered" evidence="2">
    <location>
        <begin position="162"/>
        <end position="191"/>
    </location>
</feature>
<gene>
    <name evidence="3" type="ORF">CUNI_LOCUS7517</name>
</gene>
<proteinExistence type="predicted"/>
<evidence type="ECO:0000256" key="1">
    <source>
        <dbReference type="SAM" id="Coils"/>
    </source>
</evidence>
<feature type="compositionally biased region" description="Acidic residues" evidence="2">
    <location>
        <begin position="172"/>
        <end position="191"/>
    </location>
</feature>
<comment type="caution">
    <text evidence="3">The sequence shown here is derived from an EMBL/GenBank/DDBJ whole genome shotgun (WGS) entry which is preliminary data.</text>
</comment>
<name>A0A8S3YZ33_9EUPU</name>
<evidence type="ECO:0000256" key="2">
    <source>
        <dbReference type="SAM" id="MobiDB-lite"/>
    </source>
</evidence>
<feature type="non-terminal residue" evidence="3">
    <location>
        <position position="191"/>
    </location>
</feature>
<feature type="coiled-coil region" evidence="1">
    <location>
        <begin position="57"/>
        <end position="84"/>
    </location>
</feature>
<accession>A0A8S3YZ33</accession>
<keyword evidence="1" id="KW-0175">Coiled coil</keyword>
<dbReference type="Proteomes" id="UP000678393">
    <property type="component" value="Unassembled WGS sequence"/>
</dbReference>
<dbReference type="OrthoDB" id="6160214at2759"/>
<evidence type="ECO:0000313" key="4">
    <source>
        <dbReference type="Proteomes" id="UP000678393"/>
    </source>
</evidence>
<reference evidence="3" key="1">
    <citation type="submission" date="2021-04" db="EMBL/GenBank/DDBJ databases">
        <authorList>
            <consortium name="Molecular Ecology Group"/>
        </authorList>
    </citation>
    <scope>NUCLEOTIDE SEQUENCE</scope>
</reference>
<evidence type="ECO:0000313" key="3">
    <source>
        <dbReference type="EMBL" id="CAG5121959.1"/>
    </source>
</evidence>
<protein>
    <submittedName>
        <fullName evidence="3">Uncharacterized protein</fullName>
    </submittedName>
</protein>
<dbReference type="EMBL" id="CAJHNH020001199">
    <property type="protein sequence ID" value="CAG5121959.1"/>
    <property type="molecule type" value="Genomic_DNA"/>
</dbReference>
<keyword evidence="4" id="KW-1185">Reference proteome</keyword>
<dbReference type="AlphaFoldDB" id="A0A8S3YZ33"/>
<organism evidence="3 4">
    <name type="scientific">Candidula unifasciata</name>
    <dbReference type="NCBI Taxonomy" id="100452"/>
    <lineage>
        <taxon>Eukaryota</taxon>
        <taxon>Metazoa</taxon>
        <taxon>Spiralia</taxon>
        <taxon>Lophotrochozoa</taxon>
        <taxon>Mollusca</taxon>
        <taxon>Gastropoda</taxon>
        <taxon>Heterobranchia</taxon>
        <taxon>Euthyneura</taxon>
        <taxon>Panpulmonata</taxon>
        <taxon>Eupulmonata</taxon>
        <taxon>Stylommatophora</taxon>
        <taxon>Helicina</taxon>
        <taxon>Helicoidea</taxon>
        <taxon>Geomitridae</taxon>
        <taxon>Candidula</taxon>
    </lineage>
</organism>